<name>A0A292PRD5_9PEZI</name>
<dbReference type="PANTHER" id="PTHR12184:SF1">
    <property type="entry name" value="UBIQUINOL-CYTOCHROME-C REDUCTASE COMPLEX ASSEMBLY FACTOR 1"/>
    <property type="match status" value="1"/>
</dbReference>
<organism evidence="3 4">
    <name type="scientific">Tuber aestivum</name>
    <name type="common">summer truffle</name>
    <dbReference type="NCBI Taxonomy" id="59557"/>
    <lineage>
        <taxon>Eukaryota</taxon>
        <taxon>Fungi</taxon>
        <taxon>Dikarya</taxon>
        <taxon>Ascomycota</taxon>
        <taxon>Pezizomycotina</taxon>
        <taxon>Pezizomycetes</taxon>
        <taxon>Pezizales</taxon>
        <taxon>Tuberaceae</taxon>
        <taxon>Tuber</taxon>
    </lineage>
</organism>
<dbReference type="Pfam" id="PF03981">
    <property type="entry name" value="Ubiq_cyt_C_chap"/>
    <property type="match status" value="1"/>
</dbReference>
<dbReference type="AlphaFoldDB" id="A0A292PRD5"/>
<evidence type="ECO:0000256" key="1">
    <source>
        <dbReference type="ARBA" id="ARBA00006407"/>
    </source>
</evidence>
<dbReference type="InterPro" id="IPR007129">
    <property type="entry name" value="Ubiqinol_cyt_c_chaperone_CPB3"/>
</dbReference>
<comment type="similarity">
    <text evidence="1">Belongs to the CBP3 family.</text>
</comment>
<evidence type="ECO:0000313" key="3">
    <source>
        <dbReference type="EMBL" id="CUS09027.1"/>
    </source>
</evidence>
<evidence type="ECO:0000313" key="4">
    <source>
        <dbReference type="Proteomes" id="UP001412239"/>
    </source>
</evidence>
<proteinExistence type="inferred from homology"/>
<dbReference type="EMBL" id="LN891101">
    <property type="protein sequence ID" value="CUS09027.1"/>
    <property type="molecule type" value="Genomic_DNA"/>
</dbReference>
<dbReference type="GO" id="GO:0034551">
    <property type="term" value="P:mitochondrial respiratory chain complex III assembly"/>
    <property type="evidence" value="ECO:0007669"/>
    <property type="project" value="TreeGrafter"/>
</dbReference>
<dbReference type="PANTHER" id="PTHR12184">
    <property type="entry name" value="UBIQUINOL-CYTOCHROME C REDUCTASE COMPLEX ASSEMBLY FACTOR 1 FAMILY MEMBER"/>
    <property type="match status" value="1"/>
</dbReference>
<gene>
    <name evidence="3" type="ORF">GSTUAT00006907001</name>
</gene>
<dbReference type="InterPro" id="IPR021150">
    <property type="entry name" value="Ubiq_cyt_c_chap"/>
</dbReference>
<evidence type="ECO:0000259" key="2">
    <source>
        <dbReference type="Pfam" id="PF03981"/>
    </source>
</evidence>
<keyword evidence="4" id="KW-1185">Reference proteome</keyword>
<dbReference type="Proteomes" id="UP001412239">
    <property type="component" value="Unassembled WGS sequence"/>
</dbReference>
<dbReference type="GO" id="GO:0005739">
    <property type="term" value="C:mitochondrion"/>
    <property type="evidence" value="ECO:0007669"/>
    <property type="project" value="TreeGrafter"/>
</dbReference>
<sequence>MTARGVFSTYLRISSGPTASRRALSSRFSPSTPASRLHTSQWKFQQPPAANRGVFNAGQIDLRANGGPASPEETKPRGGIFRRVAEKLREKMPNATEPYVAHGVTLELYNECLKQAAYAEGHELSESARFWYDVCDRPKTFMSWAQVTVLHMWMFVVRIRAFELDRVKTWQQHFVDHFFYDAEGKMIHTYNISSGGQRKTYLKDLYSQYRGMIAGYDEGLCKGDAVLAAAIWRNVFDARPDIDLEVLAMITSYVRRVIHGLDKIDNQVLYSARVTFGLPNEEAATVRVESKFIGAIMGAPVVSDGAA</sequence>
<feature type="domain" description="Ubiquinol-cytochrome c chaperone" evidence="2">
    <location>
        <begin position="135"/>
        <end position="276"/>
    </location>
</feature>
<protein>
    <recommendedName>
        <fullName evidence="2">Ubiquinol-cytochrome c chaperone domain-containing protein</fullName>
    </recommendedName>
</protein>
<accession>A0A292PRD5</accession>
<reference evidence="3" key="1">
    <citation type="submission" date="2015-10" db="EMBL/GenBank/DDBJ databases">
        <authorList>
            <person name="Regsiter A."/>
            <person name="william w."/>
        </authorList>
    </citation>
    <scope>NUCLEOTIDE SEQUENCE</scope>
    <source>
        <strain evidence="3">Montdore</strain>
    </source>
</reference>